<organism evidence="3">
    <name type="scientific">Populus alba</name>
    <name type="common">White poplar</name>
    <dbReference type="NCBI Taxonomy" id="43335"/>
    <lineage>
        <taxon>Eukaryota</taxon>
        <taxon>Viridiplantae</taxon>
        <taxon>Streptophyta</taxon>
        <taxon>Embryophyta</taxon>
        <taxon>Tracheophyta</taxon>
        <taxon>Spermatophyta</taxon>
        <taxon>Magnoliopsida</taxon>
        <taxon>eudicotyledons</taxon>
        <taxon>Gunneridae</taxon>
        <taxon>Pentapetalae</taxon>
        <taxon>rosids</taxon>
        <taxon>fabids</taxon>
        <taxon>Malpighiales</taxon>
        <taxon>Salicaceae</taxon>
        <taxon>Saliceae</taxon>
        <taxon>Populus</taxon>
    </lineage>
</organism>
<dbReference type="SUPFAM" id="SSF103111">
    <property type="entry name" value="Activator of Hsp90 ATPase, Aha1"/>
    <property type="match status" value="1"/>
</dbReference>
<gene>
    <name evidence="3" type="ORF">D5086_0000327780</name>
</gene>
<dbReference type="GO" id="GO:0006457">
    <property type="term" value="P:protein folding"/>
    <property type="evidence" value="ECO:0007669"/>
    <property type="project" value="TreeGrafter"/>
</dbReference>
<dbReference type="InterPro" id="IPR015310">
    <property type="entry name" value="AHSA1-like_N"/>
</dbReference>
<sequence>MEENGGGGSYRYWVREATADAAPLPLPKKLSPQHLLSQPNSLGSVWNTAGTWEEKNLNNWATHRIKELLVSVGSLEFSGGKAQIAEVSKCSGDAFLVIVRNKKRVGYTYEMTLKIKGEWIVKEKKRMVKGHLDFPEFSFGELDDLQMQVRISDEKDLSRQDKLQVSQDLKLFLQPVREKLLQFEQELKDRYPSLSANRREGDKVKAEEWTSRLRIMKFYSTVKPFNRRKGAMQTHPSSLNTESVGLYSLNKNLQYSAVLPNCVQPKPPNSLPQASLFLTRTLNASPILNDAVSYGYIGQPRKGTMFSARLQPSPLTIAESDLQLPTSPFLQRPLPVDHITPPSDSLFLGGQDVITEPENENLMGVLDECSGGSFTGLHCTKESLTSTEKLVLQYLSKELEIPVDDVSQNSTLNVSKSSFVT</sequence>
<dbReference type="AlphaFoldDB" id="A0A4U5LSD9"/>
<feature type="domain" description="Activator of Hsp90 ATPase AHSA1-like N-terminal" evidence="2">
    <location>
        <begin position="54"/>
        <end position="190"/>
    </location>
</feature>
<evidence type="ECO:0000256" key="1">
    <source>
        <dbReference type="ARBA" id="ARBA00006817"/>
    </source>
</evidence>
<evidence type="ECO:0000313" key="3">
    <source>
        <dbReference type="EMBL" id="TKR58938.1"/>
    </source>
</evidence>
<dbReference type="EMBL" id="RCHU01001279">
    <property type="protein sequence ID" value="TKR58938.1"/>
    <property type="molecule type" value="Genomic_DNA"/>
</dbReference>
<name>A0A4U5LSD9_POPAL</name>
<protein>
    <recommendedName>
        <fullName evidence="2">Activator of Hsp90 ATPase AHSA1-like N-terminal domain-containing protein</fullName>
    </recommendedName>
</protein>
<proteinExistence type="inferred from homology"/>
<dbReference type="Gene3D" id="3.15.10.20">
    <property type="entry name" value="Activator of Hsp90 ATPase Aha1, N-terminal domain"/>
    <property type="match status" value="1"/>
</dbReference>
<dbReference type="GO" id="GO:0051087">
    <property type="term" value="F:protein-folding chaperone binding"/>
    <property type="evidence" value="ECO:0007669"/>
    <property type="project" value="InterPro"/>
</dbReference>
<reference evidence="3" key="1">
    <citation type="submission" date="2018-10" db="EMBL/GenBank/DDBJ databases">
        <title>Population genomic analysis revealed the cold adaptation of white poplar.</title>
        <authorList>
            <person name="Liu Y.-J."/>
        </authorList>
    </citation>
    <scope>NUCLEOTIDE SEQUENCE [LARGE SCALE GENOMIC DNA]</scope>
    <source>
        <strain evidence="3">PAL-ZL1</strain>
    </source>
</reference>
<dbReference type="Pfam" id="PF09229">
    <property type="entry name" value="Aha1_N"/>
    <property type="match status" value="1"/>
</dbReference>
<dbReference type="GO" id="GO:0001671">
    <property type="term" value="F:ATPase activator activity"/>
    <property type="evidence" value="ECO:0007669"/>
    <property type="project" value="InterPro"/>
</dbReference>
<accession>A0A4U5LSD9</accession>
<dbReference type="PANTHER" id="PTHR13009">
    <property type="entry name" value="HEAT SHOCK PROTEIN 90 HSP90 CO-CHAPERONE AHA-1"/>
    <property type="match status" value="1"/>
</dbReference>
<dbReference type="InterPro" id="IPR036338">
    <property type="entry name" value="Aha1"/>
</dbReference>
<evidence type="ECO:0000259" key="2">
    <source>
        <dbReference type="SMART" id="SM01000"/>
    </source>
</evidence>
<dbReference type="SMART" id="SM01000">
    <property type="entry name" value="Aha1_N"/>
    <property type="match status" value="1"/>
</dbReference>
<comment type="similarity">
    <text evidence="1">Belongs to the AHA1 family.</text>
</comment>
<comment type="caution">
    <text evidence="3">The sequence shown here is derived from an EMBL/GenBank/DDBJ whole genome shotgun (WGS) entry which is preliminary data.</text>
</comment>
<dbReference type="GO" id="GO:0005829">
    <property type="term" value="C:cytosol"/>
    <property type="evidence" value="ECO:0007669"/>
    <property type="project" value="TreeGrafter"/>
</dbReference>
<dbReference type="STRING" id="43335.A0A4U5LSD9"/>
<dbReference type="PANTHER" id="PTHR13009:SF22">
    <property type="entry name" value="LD43819P"/>
    <property type="match status" value="1"/>
</dbReference>